<dbReference type="EMBL" id="CALSGD010001589">
    <property type="protein sequence ID" value="CAH7300164.1"/>
    <property type="molecule type" value="Genomic_DNA"/>
</dbReference>
<feature type="compositionally biased region" description="Basic and acidic residues" evidence="1">
    <location>
        <begin position="59"/>
        <end position="73"/>
    </location>
</feature>
<organism evidence="2 3">
    <name type="scientific">Phodopus roborovskii</name>
    <name type="common">Roborovski's desert hamster</name>
    <name type="synonym">Cricetulus roborovskii</name>
    <dbReference type="NCBI Taxonomy" id="109678"/>
    <lineage>
        <taxon>Eukaryota</taxon>
        <taxon>Metazoa</taxon>
        <taxon>Chordata</taxon>
        <taxon>Craniata</taxon>
        <taxon>Vertebrata</taxon>
        <taxon>Euteleostomi</taxon>
        <taxon>Mammalia</taxon>
        <taxon>Eutheria</taxon>
        <taxon>Euarchontoglires</taxon>
        <taxon>Glires</taxon>
        <taxon>Rodentia</taxon>
        <taxon>Myomorpha</taxon>
        <taxon>Muroidea</taxon>
        <taxon>Cricetidae</taxon>
        <taxon>Cricetinae</taxon>
        <taxon>Phodopus</taxon>
    </lineage>
</organism>
<proteinExistence type="predicted"/>
<comment type="caution">
    <text evidence="2">The sequence shown here is derived from an EMBL/GenBank/DDBJ whole genome shotgun (WGS) entry which is preliminary data.</text>
</comment>
<feature type="region of interest" description="Disordered" evidence="1">
    <location>
        <begin position="120"/>
        <end position="139"/>
    </location>
</feature>
<dbReference type="Proteomes" id="UP001152836">
    <property type="component" value="Unassembled WGS sequence"/>
</dbReference>
<evidence type="ECO:0000256" key="1">
    <source>
        <dbReference type="SAM" id="MobiDB-lite"/>
    </source>
</evidence>
<sequence>MDDKANFPWSQTKTQTLSLRYGSVGKSTERPLLYPLEEEMGRQYKNTSKNKKTYMAPAESRDSIQARSEHPNTDEAEENDLKSNFMKIMEDFKEDVRKSLKEMEEKTNQEMQEIEKSLKEIQKKKKKSNRRRKQFKPKN</sequence>
<accession>A0AAV0A7P6</accession>
<evidence type="ECO:0000313" key="3">
    <source>
        <dbReference type="Proteomes" id="UP001152836"/>
    </source>
</evidence>
<keyword evidence="3" id="KW-1185">Reference proteome</keyword>
<evidence type="ECO:0000313" key="2">
    <source>
        <dbReference type="EMBL" id="CAH7300164.1"/>
    </source>
</evidence>
<name>A0AAV0A7P6_PHORO</name>
<feature type="compositionally biased region" description="Basic residues" evidence="1">
    <location>
        <begin position="122"/>
        <end position="139"/>
    </location>
</feature>
<dbReference type="AlphaFoldDB" id="A0AAV0A7P6"/>
<gene>
    <name evidence="2" type="primary">AC109844.1</name>
    <name evidence="2" type="ORF">PHOROB_LOCUS15827</name>
</gene>
<feature type="region of interest" description="Disordered" evidence="1">
    <location>
        <begin position="20"/>
        <end position="84"/>
    </location>
</feature>
<protein>
    <submittedName>
        <fullName evidence="2">AC109844.1 protein</fullName>
    </submittedName>
</protein>
<reference evidence="2" key="1">
    <citation type="submission" date="2022-06" db="EMBL/GenBank/DDBJ databases">
        <authorList>
            <person name="Andreotti S."/>
            <person name="Wyler E."/>
        </authorList>
    </citation>
    <scope>NUCLEOTIDE SEQUENCE</scope>
</reference>